<evidence type="ECO:0000256" key="2">
    <source>
        <dbReference type="SAM" id="SignalP"/>
    </source>
</evidence>
<feature type="compositionally biased region" description="Low complexity" evidence="1">
    <location>
        <begin position="192"/>
        <end position="205"/>
    </location>
</feature>
<feature type="signal peptide" evidence="2">
    <location>
        <begin position="1"/>
        <end position="23"/>
    </location>
</feature>
<gene>
    <name evidence="4" type="ORF">LGLO00237_LOCUS30028</name>
</gene>
<feature type="domain" description="CHAT" evidence="3">
    <location>
        <begin position="223"/>
        <end position="348"/>
    </location>
</feature>
<dbReference type="InterPro" id="IPR024983">
    <property type="entry name" value="CHAT_dom"/>
</dbReference>
<name>A0A7S3ZBG8_9EUKA</name>
<evidence type="ECO:0000259" key="3">
    <source>
        <dbReference type="Pfam" id="PF12770"/>
    </source>
</evidence>
<feature type="chain" id="PRO_5031560167" description="CHAT domain-containing protein" evidence="2">
    <location>
        <begin position="24"/>
        <end position="474"/>
    </location>
</feature>
<protein>
    <recommendedName>
        <fullName evidence="3">CHAT domain-containing protein</fullName>
    </recommendedName>
</protein>
<evidence type="ECO:0000256" key="1">
    <source>
        <dbReference type="SAM" id="MobiDB-lite"/>
    </source>
</evidence>
<accession>A0A7S3ZBG8</accession>
<feature type="region of interest" description="Disordered" evidence="1">
    <location>
        <begin position="189"/>
        <end position="223"/>
    </location>
</feature>
<feature type="region of interest" description="Disordered" evidence="1">
    <location>
        <begin position="144"/>
        <end position="165"/>
    </location>
</feature>
<evidence type="ECO:0000313" key="4">
    <source>
        <dbReference type="EMBL" id="CAE0678246.1"/>
    </source>
</evidence>
<keyword evidence="2" id="KW-0732">Signal</keyword>
<sequence length="474" mass="52117">MAGLGNPTFWLMIFQIIPETVESATSLNYPSRNLRPTPRRNMGSRDVFVTLGQVVIIDAVPRKTQTRFVEPRNATTIIYGSSGFEGQGLPSPYSSPFNEGLFEAFRNFYCINAGILVTILLYLNIADELLTAEAKKAAVHATDAATTSKNAESSEAHTPNTAETENRVCKTLAFERKADALHPQLPHMRECPITSSSPEPTSFPELKFSKTRHSQSRKEPDPVWGVRKGKRKVLFLGAFSSPSHATASNGSQIAVEGLRLMSEMRTFQRIFGAENALLLPAASLDDLISASKRVSPTVVHLSGHCYEEKWVFEGESRAVSCVSGDRLGELFLQMEGLKVVVLSGCQSSKLAGAVKKRVGDKAKVIFSTTKLNNTFASSFCGDLYTKLVENADDFKNPASVKEIFKTVVEKHRNSPELKFGDPTPMLHQMGHGGIPIMDVDHLGKPHPVDFAGRPVFSQHCWRCNPPLGGKFEMM</sequence>
<organism evidence="4">
    <name type="scientific">Lotharella globosa</name>
    <dbReference type="NCBI Taxonomy" id="91324"/>
    <lineage>
        <taxon>Eukaryota</taxon>
        <taxon>Sar</taxon>
        <taxon>Rhizaria</taxon>
        <taxon>Cercozoa</taxon>
        <taxon>Chlorarachniophyceae</taxon>
        <taxon>Lotharella</taxon>
    </lineage>
</organism>
<feature type="compositionally biased region" description="Polar residues" evidence="1">
    <location>
        <begin position="148"/>
        <end position="163"/>
    </location>
</feature>
<dbReference type="AlphaFoldDB" id="A0A7S3ZBG8"/>
<proteinExistence type="predicted"/>
<dbReference type="Pfam" id="PF12770">
    <property type="entry name" value="CHAT"/>
    <property type="match status" value="1"/>
</dbReference>
<dbReference type="EMBL" id="HBIV01042725">
    <property type="protein sequence ID" value="CAE0678246.1"/>
    <property type="molecule type" value="Transcribed_RNA"/>
</dbReference>
<reference evidence="4" key="1">
    <citation type="submission" date="2021-01" db="EMBL/GenBank/DDBJ databases">
        <authorList>
            <person name="Corre E."/>
            <person name="Pelletier E."/>
            <person name="Niang G."/>
            <person name="Scheremetjew M."/>
            <person name="Finn R."/>
            <person name="Kale V."/>
            <person name="Holt S."/>
            <person name="Cochrane G."/>
            <person name="Meng A."/>
            <person name="Brown T."/>
            <person name="Cohen L."/>
        </authorList>
    </citation>
    <scope>NUCLEOTIDE SEQUENCE</scope>
    <source>
        <strain evidence="4">CCCM811</strain>
    </source>
</reference>